<evidence type="ECO:0000313" key="1">
    <source>
        <dbReference type="EMBL" id="QDX25167.1"/>
    </source>
</evidence>
<reference evidence="1 2" key="1">
    <citation type="submission" date="2019-07" db="EMBL/GenBank/DDBJ databases">
        <title>Sphingomonas alkalisoli sp. nov., isolated from rhizosphere soil of Suaedae salsa.</title>
        <authorList>
            <person name="Zhang H."/>
            <person name="Xu L."/>
            <person name="Zhang J.-X."/>
            <person name="Sun J.-Q."/>
        </authorList>
    </citation>
    <scope>NUCLEOTIDE SEQUENCE [LARGE SCALE GENOMIC DNA]</scope>
    <source>
        <strain evidence="1 2">XS-10</strain>
    </source>
</reference>
<evidence type="ECO:0000313" key="2">
    <source>
        <dbReference type="Proteomes" id="UP000318055"/>
    </source>
</evidence>
<dbReference type="AlphaFoldDB" id="A0A518RCI6"/>
<dbReference type="OrthoDB" id="7408536at2"/>
<name>A0A518RCI6_9SPHN</name>
<dbReference type="KEGG" id="ssua:FPZ54_03415"/>
<organism evidence="1 2">
    <name type="scientific">Sphingomonas suaedae</name>
    <dbReference type="NCBI Taxonomy" id="2599297"/>
    <lineage>
        <taxon>Bacteria</taxon>
        <taxon>Pseudomonadati</taxon>
        <taxon>Pseudomonadota</taxon>
        <taxon>Alphaproteobacteria</taxon>
        <taxon>Sphingomonadales</taxon>
        <taxon>Sphingomonadaceae</taxon>
        <taxon>Sphingomonas</taxon>
    </lineage>
</organism>
<accession>A0A518RCI6</accession>
<keyword evidence="2" id="KW-1185">Reference proteome</keyword>
<gene>
    <name evidence="1" type="ORF">FPZ54_03415</name>
</gene>
<proteinExistence type="predicted"/>
<protein>
    <submittedName>
        <fullName evidence="1">Uncharacterized protein</fullName>
    </submittedName>
</protein>
<sequence>MSEHIHAIAAEVSPLVLAAEEAMEDAVVALSNLMAGAVARRRETGMMPAAAHPTVLLLHQALGQTIASKSSVLRAHGKLAEQYRTLASDDLHPLTENGVRAAAERTTRHRRNPLVAVG</sequence>
<dbReference type="Proteomes" id="UP000318055">
    <property type="component" value="Chromosome"/>
</dbReference>
<dbReference type="RefSeq" id="WP_145844992.1">
    <property type="nucleotide sequence ID" value="NZ_CP042239.1"/>
</dbReference>
<dbReference type="EMBL" id="CP042239">
    <property type="protein sequence ID" value="QDX25167.1"/>
    <property type="molecule type" value="Genomic_DNA"/>
</dbReference>